<feature type="transmembrane region" description="Helical" evidence="6">
    <location>
        <begin position="414"/>
        <end position="432"/>
    </location>
</feature>
<feature type="transmembrane region" description="Helical" evidence="6">
    <location>
        <begin position="321"/>
        <end position="340"/>
    </location>
</feature>
<keyword evidence="9" id="KW-1185">Reference proteome</keyword>
<evidence type="ECO:0000313" key="8">
    <source>
        <dbReference type="EMBL" id="AMB60001.1"/>
    </source>
</evidence>
<feature type="transmembrane region" description="Helical" evidence="6">
    <location>
        <begin position="80"/>
        <end position="99"/>
    </location>
</feature>
<feature type="transmembrane region" description="Helical" evidence="6">
    <location>
        <begin position="287"/>
        <end position="309"/>
    </location>
</feature>
<dbReference type="PROSITE" id="PS50850">
    <property type="entry name" value="MFS"/>
    <property type="match status" value="1"/>
</dbReference>
<dbReference type="InterPro" id="IPR005829">
    <property type="entry name" value="Sugar_transporter_CS"/>
</dbReference>
<dbReference type="AlphaFoldDB" id="A0A0Y0NFE5"/>
<evidence type="ECO:0000256" key="3">
    <source>
        <dbReference type="ARBA" id="ARBA00022692"/>
    </source>
</evidence>
<reference evidence="9" key="2">
    <citation type="submission" date="2016-01" db="EMBL/GenBank/DDBJ databases">
        <title>First complete genome sequence of a species in the genus Microterricola, an extremophilic cold active enzyme producing strain ERGS5:02 isolated from Sikkim Himalaya.</title>
        <authorList>
            <person name="Kumar R."/>
            <person name="Singh D."/>
            <person name="Swarnkar M.K."/>
        </authorList>
    </citation>
    <scope>NUCLEOTIDE SEQUENCE [LARGE SCALE GENOMIC DNA]</scope>
    <source>
        <strain evidence="9">ERGS5:02</strain>
    </source>
</reference>
<reference evidence="8 9" key="1">
    <citation type="journal article" date="2016" name="J. Biotechnol.">
        <title>First complete genome sequence of a species in the genus Microterricola, an extremophilic cold active enzyme producing bacterial strain ERGS5:02 isolated from Sikkim Himalaya.</title>
        <authorList>
            <person name="Himanshu"/>
            <person name="Swarnkar M.K."/>
            <person name="Singh D."/>
            <person name="Kumar R."/>
        </authorList>
    </citation>
    <scope>NUCLEOTIDE SEQUENCE [LARGE SCALE GENOMIC DNA]</scope>
    <source>
        <strain evidence="8 9">ERGS5:02</strain>
    </source>
</reference>
<dbReference type="Gene3D" id="1.20.1250.20">
    <property type="entry name" value="MFS general substrate transporter like domains"/>
    <property type="match status" value="2"/>
</dbReference>
<gene>
    <name evidence="8" type="ORF">AWU67_15325</name>
</gene>
<protein>
    <recommendedName>
        <fullName evidence="7">Major facilitator superfamily (MFS) profile domain-containing protein</fullName>
    </recommendedName>
</protein>
<dbReference type="Proteomes" id="UP000058305">
    <property type="component" value="Chromosome"/>
</dbReference>
<feature type="transmembrane region" description="Helical" evidence="6">
    <location>
        <begin position="170"/>
        <end position="193"/>
    </location>
</feature>
<organism evidence="8 9">
    <name type="scientific">Microterricola viridarii</name>
    <dbReference type="NCBI Taxonomy" id="412690"/>
    <lineage>
        <taxon>Bacteria</taxon>
        <taxon>Bacillati</taxon>
        <taxon>Actinomycetota</taxon>
        <taxon>Actinomycetes</taxon>
        <taxon>Micrococcales</taxon>
        <taxon>Microbacteriaceae</taxon>
        <taxon>Microterricola</taxon>
    </lineage>
</organism>
<dbReference type="GO" id="GO:0005886">
    <property type="term" value="C:plasma membrane"/>
    <property type="evidence" value="ECO:0007669"/>
    <property type="project" value="UniProtKB-SubCell"/>
</dbReference>
<dbReference type="Pfam" id="PF13347">
    <property type="entry name" value="MFS_2"/>
    <property type="match status" value="1"/>
</dbReference>
<dbReference type="InterPro" id="IPR036259">
    <property type="entry name" value="MFS_trans_sf"/>
</dbReference>
<dbReference type="SUPFAM" id="SSF103473">
    <property type="entry name" value="MFS general substrate transporter"/>
    <property type="match status" value="1"/>
</dbReference>
<accession>A0A0Y0NFE5</accession>
<evidence type="ECO:0000259" key="7">
    <source>
        <dbReference type="PROSITE" id="PS50850"/>
    </source>
</evidence>
<dbReference type="PROSITE" id="PS00216">
    <property type="entry name" value="SUGAR_TRANSPORT_1"/>
    <property type="match status" value="1"/>
</dbReference>
<feature type="domain" description="Major facilitator superfamily (MFS) profile" evidence="7">
    <location>
        <begin position="38"/>
        <end position="436"/>
    </location>
</feature>
<feature type="transmembrane region" description="Helical" evidence="6">
    <location>
        <begin position="134"/>
        <end position="158"/>
    </location>
</feature>
<proteinExistence type="inferred from homology"/>
<feature type="transmembrane region" description="Helical" evidence="6">
    <location>
        <begin position="346"/>
        <end position="367"/>
    </location>
</feature>
<dbReference type="InterPro" id="IPR020846">
    <property type="entry name" value="MFS_dom"/>
</dbReference>
<evidence type="ECO:0000256" key="1">
    <source>
        <dbReference type="ARBA" id="ARBA00004651"/>
    </source>
</evidence>
<dbReference type="PANTHER" id="PTHR23528:SF1">
    <property type="entry name" value="MAJOR FACILITATOR SUPERFAMILY (MFS) PROFILE DOMAIN-CONTAINING PROTEIN"/>
    <property type="match status" value="1"/>
</dbReference>
<comment type="subcellular location">
    <subcellularLocation>
        <location evidence="1">Cell membrane</location>
        <topology evidence="1">Multi-pass membrane protein</topology>
    </subcellularLocation>
</comment>
<evidence type="ECO:0000256" key="6">
    <source>
        <dbReference type="SAM" id="Phobius"/>
    </source>
</evidence>
<dbReference type="PRINTS" id="PR01035">
    <property type="entry name" value="TCRTETA"/>
</dbReference>
<dbReference type="InterPro" id="IPR001958">
    <property type="entry name" value="Tet-R_TetA/multi-R_MdtG-like"/>
</dbReference>
<sequence>MKRRVVPTPSTTPELAEDGRTALTSTGMQSPVATRRLLPSIAVISVFVFATYGAVLGILLPAQIATIDPDPLAKVANFGLVSSISFVFTLFAQPIVGALSDRTRNRMGRRAPWMLIGAAIAMIFLLGMGGMQNVLLIAAFWAVIQVSMNAIQGPLSAIVPDRFPRSKRGVASAMAGLGMMLGGVLGTVLAAQFVNNVGVGYTIFGIGVLVSTVLYVVFNKDYSSVGAVVEPWSWKNFLSGFWINPKQNPDFAWAFAGRFLFILGYFVISAYSLYLLQDYIGLPLEEAASTAALLAAAGLVPTLLSISLAGWWSDKVGRRKVFIYAATVIMVISLIFPLLMPTVTGMLIMNVISGFGFGLYMACDAALMTEVLPGGGTAAGKDLGILNVATNIPQALSPAVAGLIITFAGGYQALFVFAMVAVVLAAIVLAPIKSVR</sequence>
<keyword evidence="5 6" id="KW-0472">Membrane</keyword>
<feature type="transmembrane region" description="Helical" evidence="6">
    <location>
        <begin position="388"/>
        <end position="408"/>
    </location>
</feature>
<feature type="transmembrane region" description="Helical" evidence="6">
    <location>
        <begin position="199"/>
        <end position="218"/>
    </location>
</feature>
<dbReference type="GO" id="GO:0022857">
    <property type="term" value="F:transmembrane transporter activity"/>
    <property type="evidence" value="ECO:0007669"/>
    <property type="project" value="InterPro"/>
</dbReference>
<feature type="transmembrane region" description="Helical" evidence="6">
    <location>
        <begin position="251"/>
        <end position="275"/>
    </location>
</feature>
<keyword evidence="4 6" id="KW-1133">Transmembrane helix</keyword>
<evidence type="ECO:0000256" key="2">
    <source>
        <dbReference type="ARBA" id="ARBA00007520"/>
    </source>
</evidence>
<feature type="transmembrane region" description="Helical" evidence="6">
    <location>
        <begin position="37"/>
        <end position="60"/>
    </location>
</feature>
<dbReference type="OrthoDB" id="7584869at2"/>
<dbReference type="PANTHER" id="PTHR23528">
    <property type="match status" value="1"/>
</dbReference>
<evidence type="ECO:0000256" key="4">
    <source>
        <dbReference type="ARBA" id="ARBA00022989"/>
    </source>
</evidence>
<keyword evidence="3 6" id="KW-0812">Transmembrane</keyword>
<evidence type="ECO:0000313" key="9">
    <source>
        <dbReference type="Proteomes" id="UP000058305"/>
    </source>
</evidence>
<evidence type="ECO:0000256" key="5">
    <source>
        <dbReference type="ARBA" id="ARBA00023136"/>
    </source>
</evidence>
<dbReference type="EMBL" id="CP014145">
    <property type="protein sequence ID" value="AMB60001.1"/>
    <property type="molecule type" value="Genomic_DNA"/>
</dbReference>
<name>A0A0Y0NFE5_9MICO</name>
<dbReference type="KEGG" id="mvd:AWU67_15325"/>
<feature type="transmembrane region" description="Helical" evidence="6">
    <location>
        <begin position="111"/>
        <end position="128"/>
    </location>
</feature>
<comment type="similarity">
    <text evidence="2">Belongs to the major facilitator superfamily. TCR/Tet family.</text>
</comment>